<feature type="region of interest" description="Disordered" evidence="1">
    <location>
        <begin position="142"/>
        <end position="215"/>
    </location>
</feature>
<evidence type="ECO:0000313" key="2">
    <source>
        <dbReference type="EMBL" id="KAK9034766.1"/>
    </source>
</evidence>
<gene>
    <name evidence="2" type="ORF">V6N11_076823</name>
</gene>
<reference evidence="2 3" key="1">
    <citation type="journal article" date="2024" name="G3 (Bethesda)">
        <title>Genome assembly of Hibiscus sabdariffa L. provides insights into metabolisms of medicinal natural products.</title>
        <authorList>
            <person name="Kim T."/>
        </authorList>
    </citation>
    <scope>NUCLEOTIDE SEQUENCE [LARGE SCALE GENOMIC DNA]</scope>
    <source>
        <strain evidence="2">TK-2024</strain>
        <tissue evidence="2">Old leaves</tissue>
    </source>
</reference>
<dbReference type="PANTHER" id="PTHR33067">
    <property type="entry name" value="RNA-DIRECTED DNA POLYMERASE-RELATED"/>
    <property type="match status" value="1"/>
</dbReference>
<feature type="compositionally biased region" description="Basic and acidic residues" evidence="1">
    <location>
        <begin position="174"/>
        <end position="191"/>
    </location>
</feature>
<organism evidence="2 3">
    <name type="scientific">Hibiscus sabdariffa</name>
    <name type="common">roselle</name>
    <dbReference type="NCBI Taxonomy" id="183260"/>
    <lineage>
        <taxon>Eukaryota</taxon>
        <taxon>Viridiplantae</taxon>
        <taxon>Streptophyta</taxon>
        <taxon>Embryophyta</taxon>
        <taxon>Tracheophyta</taxon>
        <taxon>Spermatophyta</taxon>
        <taxon>Magnoliopsida</taxon>
        <taxon>eudicotyledons</taxon>
        <taxon>Gunneridae</taxon>
        <taxon>Pentapetalae</taxon>
        <taxon>rosids</taxon>
        <taxon>malvids</taxon>
        <taxon>Malvales</taxon>
        <taxon>Malvaceae</taxon>
        <taxon>Malvoideae</taxon>
        <taxon>Hibiscus</taxon>
    </lineage>
</organism>
<dbReference type="PANTHER" id="PTHR33067:SF32">
    <property type="entry name" value="ASPARTIC PEPTIDASE DDI1-TYPE DOMAIN-CONTAINING PROTEIN"/>
    <property type="match status" value="1"/>
</dbReference>
<keyword evidence="3" id="KW-1185">Reference proteome</keyword>
<sequence>MQPTVQLCMSRLAMWEISTEIRIIPIRILTTQVGANIRIFHGTTKVELMQVVRIGSKTRMHRQIFKLICLGILSPKAMPQCPVAIQWKLQCKSLSLQLRPCWQIAQALQVRPQGNLPSNTEVTKSNGKEQCSALTLRSGKEINKDDKFGGIPIEDPTPSDELKESEDVIDSPIEEDKGEKLDNEKTEEQHAKATTSAVPKPAREEIRPPPPFPQRLKKHKEDLQFQKFVSMLDQFHINIPFLEAIEKVPSYAKFLKDIVTKKRKAESYETVVVASEYCARTVELPMKKKDPGSFIIPCSIGNNFMGNALCDLGSSVNLMPKVVFKKLGIGIEKLTTVILQLADRSHVRPEGRVEDVIV</sequence>
<evidence type="ECO:0000313" key="3">
    <source>
        <dbReference type="Proteomes" id="UP001396334"/>
    </source>
</evidence>
<dbReference type="InterPro" id="IPR021109">
    <property type="entry name" value="Peptidase_aspartic_dom_sf"/>
</dbReference>
<dbReference type="EMBL" id="JBBPBN010000006">
    <property type="protein sequence ID" value="KAK9034766.1"/>
    <property type="molecule type" value="Genomic_DNA"/>
</dbReference>
<name>A0ABR2TB96_9ROSI</name>
<proteinExistence type="predicted"/>
<accession>A0ABR2TB96</accession>
<evidence type="ECO:0000256" key="1">
    <source>
        <dbReference type="SAM" id="MobiDB-lite"/>
    </source>
</evidence>
<dbReference type="Proteomes" id="UP001396334">
    <property type="component" value="Unassembled WGS sequence"/>
</dbReference>
<comment type="caution">
    <text evidence="2">The sequence shown here is derived from an EMBL/GenBank/DDBJ whole genome shotgun (WGS) entry which is preliminary data.</text>
</comment>
<dbReference type="Gene3D" id="2.40.70.10">
    <property type="entry name" value="Acid Proteases"/>
    <property type="match status" value="1"/>
</dbReference>
<evidence type="ECO:0008006" key="4">
    <source>
        <dbReference type="Google" id="ProtNLM"/>
    </source>
</evidence>
<protein>
    <recommendedName>
        <fullName evidence="4">Aspartic peptidase DDI1-type domain-containing protein</fullName>
    </recommendedName>
</protein>